<dbReference type="SUPFAM" id="SSF54695">
    <property type="entry name" value="POZ domain"/>
    <property type="match status" value="1"/>
</dbReference>
<comment type="function">
    <text evidence="3">Essential component of the SCF (SKP1-CUL1-F-box protein) E3 ubiquitin ligase complexes, which mediate the ubiquitination and subsequent proteasomal degradation of target proteins.</text>
</comment>
<name>A0A1Y2HDM1_9FUNG</name>
<dbReference type="AlphaFoldDB" id="A0A1Y2HDM1"/>
<dbReference type="Pfam" id="PF03931">
    <property type="entry name" value="Skp1_POZ"/>
    <property type="match status" value="1"/>
</dbReference>
<dbReference type="PANTHER" id="PTHR11165">
    <property type="entry name" value="SKP1"/>
    <property type="match status" value="1"/>
</dbReference>
<evidence type="ECO:0000256" key="3">
    <source>
        <dbReference type="PIRNR" id="PIRNR028729"/>
    </source>
</evidence>
<reference evidence="6 7" key="1">
    <citation type="submission" date="2016-07" db="EMBL/GenBank/DDBJ databases">
        <title>Pervasive Adenine N6-methylation of Active Genes in Fungi.</title>
        <authorList>
            <consortium name="DOE Joint Genome Institute"/>
            <person name="Mondo S.J."/>
            <person name="Dannebaum R.O."/>
            <person name="Kuo R.C."/>
            <person name="Labutti K."/>
            <person name="Haridas S."/>
            <person name="Kuo A."/>
            <person name="Salamov A."/>
            <person name="Ahrendt S.R."/>
            <person name="Lipzen A."/>
            <person name="Sullivan W."/>
            <person name="Andreopoulos W.B."/>
            <person name="Clum A."/>
            <person name="Lindquist E."/>
            <person name="Daum C."/>
            <person name="Ramamoorthy G.K."/>
            <person name="Gryganskyi A."/>
            <person name="Culley D."/>
            <person name="Magnuson J.K."/>
            <person name="James T.Y."/>
            <person name="O'Malley M.A."/>
            <person name="Stajich J.E."/>
            <person name="Spatafora J.W."/>
            <person name="Visel A."/>
            <person name="Grigoriev I.V."/>
        </authorList>
    </citation>
    <scope>NUCLEOTIDE SEQUENCE [LARGE SCALE GENOMIC DNA]</scope>
    <source>
        <strain evidence="6 7">PL171</strain>
    </source>
</reference>
<evidence type="ECO:0000313" key="6">
    <source>
        <dbReference type="EMBL" id="ORZ32094.1"/>
    </source>
</evidence>
<feature type="domain" description="SKP1 component dimerisation" evidence="4">
    <location>
        <begin position="127"/>
        <end position="175"/>
    </location>
</feature>
<dbReference type="Gene3D" id="3.30.710.10">
    <property type="entry name" value="Potassium Channel Kv1.1, Chain A"/>
    <property type="match status" value="1"/>
</dbReference>
<dbReference type="InterPro" id="IPR011333">
    <property type="entry name" value="SKP1/BTB/POZ_sf"/>
</dbReference>
<dbReference type="GO" id="GO:0016567">
    <property type="term" value="P:protein ubiquitination"/>
    <property type="evidence" value="ECO:0007669"/>
    <property type="project" value="UniProtKB-UniPathway"/>
</dbReference>
<dbReference type="SUPFAM" id="SSF81382">
    <property type="entry name" value="Skp1 dimerisation domain-like"/>
    <property type="match status" value="1"/>
</dbReference>
<protein>
    <recommendedName>
        <fullName evidence="3">E3 ubiquitin ligase complex SCF subunit</fullName>
    </recommendedName>
</protein>
<feature type="domain" description="SKP1 component POZ" evidence="5">
    <location>
        <begin position="14"/>
        <end position="75"/>
    </location>
</feature>
<organism evidence="6 7">
    <name type="scientific">Catenaria anguillulae PL171</name>
    <dbReference type="NCBI Taxonomy" id="765915"/>
    <lineage>
        <taxon>Eukaryota</taxon>
        <taxon>Fungi</taxon>
        <taxon>Fungi incertae sedis</taxon>
        <taxon>Blastocladiomycota</taxon>
        <taxon>Blastocladiomycetes</taxon>
        <taxon>Blastocladiales</taxon>
        <taxon>Catenariaceae</taxon>
        <taxon>Catenaria</taxon>
    </lineage>
</organism>
<dbReference type="InterPro" id="IPR016073">
    <property type="entry name" value="Skp1_comp_POZ"/>
</dbReference>
<dbReference type="InterPro" id="IPR016897">
    <property type="entry name" value="SKP1"/>
</dbReference>
<gene>
    <name evidence="6" type="ORF">BCR44DRAFT_1463385</name>
</gene>
<comment type="similarity">
    <text evidence="1 3">Belongs to the SKP1 family.</text>
</comment>
<dbReference type="PIRSF" id="PIRSF028729">
    <property type="entry name" value="E3_ubiquit_lig_SCF_Skp"/>
    <property type="match status" value="1"/>
</dbReference>
<proteinExistence type="inferred from homology"/>
<keyword evidence="2 3" id="KW-0833">Ubl conjugation pathway</keyword>
<comment type="pathway">
    <text evidence="3">Protein modification; protein ubiquitination.</text>
</comment>
<evidence type="ECO:0000313" key="7">
    <source>
        <dbReference type="Proteomes" id="UP000193411"/>
    </source>
</evidence>
<dbReference type="InterPro" id="IPR036296">
    <property type="entry name" value="SKP1-like_dim_sf"/>
</dbReference>
<dbReference type="InterPro" id="IPR001232">
    <property type="entry name" value="SKP1-like"/>
</dbReference>
<evidence type="ECO:0000259" key="4">
    <source>
        <dbReference type="Pfam" id="PF01466"/>
    </source>
</evidence>
<dbReference type="Pfam" id="PF01466">
    <property type="entry name" value="Skp1"/>
    <property type="match status" value="1"/>
</dbReference>
<comment type="caution">
    <text evidence="6">The sequence shown here is derived from an EMBL/GenBank/DDBJ whole genome shotgun (WGS) entry which is preliminary data.</text>
</comment>
<comment type="subunit">
    <text evidence="3">Component of the SCF (SKP1-CUL1-F-box protein) E3 ubiquitin ligase complexes.</text>
</comment>
<evidence type="ECO:0000256" key="1">
    <source>
        <dbReference type="ARBA" id="ARBA00009993"/>
    </source>
</evidence>
<evidence type="ECO:0000256" key="2">
    <source>
        <dbReference type="ARBA" id="ARBA00022786"/>
    </source>
</evidence>
<accession>A0A1Y2HDM1</accession>
<dbReference type="Proteomes" id="UP000193411">
    <property type="component" value="Unassembled WGS sequence"/>
</dbReference>
<dbReference type="InterPro" id="IPR016072">
    <property type="entry name" value="Skp1_comp_dimer"/>
</dbReference>
<keyword evidence="7" id="KW-1185">Reference proteome</keyword>
<sequence>MTNAQSIIDPNLPIKLMTSDHVEVSLPHKLAVRSNLLKNMLSDMDDLDALGPIPLPNIDEAMFKKILSFLEHHKDEEYPEPDPNADEYEELEKLRQSAVDPWDREYYGTDVTYMSRIVVAANYLDIKPLLDLGCKLLAQEIDKCKDDEEIRAKFGFPDDLSQAEKEQIRKEFAWADLKPPTKPEEGNSE</sequence>
<dbReference type="STRING" id="765915.A0A1Y2HDM1"/>
<dbReference type="UniPathway" id="UPA00143"/>
<dbReference type="EMBL" id="MCFL01000051">
    <property type="protein sequence ID" value="ORZ32094.1"/>
    <property type="molecule type" value="Genomic_DNA"/>
</dbReference>
<evidence type="ECO:0000259" key="5">
    <source>
        <dbReference type="Pfam" id="PF03931"/>
    </source>
</evidence>
<dbReference type="SMART" id="SM00512">
    <property type="entry name" value="Skp1"/>
    <property type="match status" value="1"/>
</dbReference>
<dbReference type="OrthoDB" id="2342932at2759"/>
<dbReference type="GO" id="GO:0006511">
    <property type="term" value="P:ubiquitin-dependent protein catabolic process"/>
    <property type="evidence" value="ECO:0007669"/>
    <property type="project" value="InterPro"/>
</dbReference>